<name>A0A8I6SMX5_CIMLE</name>
<organism evidence="8 9">
    <name type="scientific">Cimex lectularius</name>
    <name type="common">Bed bug</name>
    <name type="synonym">Acanthia lectularia</name>
    <dbReference type="NCBI Taxonomy" id="79782"/>
    <lineage>
        <taxon>Eukaryota</taxon>
        <taxon>Metazoa</taxon>
        <taxon>Ecdysozoa</taxon>
        <taxon>Arthropoda</taxon>
        <taxon>Hexapoda</taxon>
        <taxon>Insecta</taxon>
        <taxon>Pterygota</taxon>
        <taxon>Neoptera</taxon>
        <taxon>Paraneoptera</taxon>
        <taxon>Hemiptera</taxon>
        <taxon>Heteroptera</taxon>
        <taxon>Panheteroptera</taxon>
        <taxon>Cimicomorpha</taxon>
        <taxon>Cimicidae</taxon>
        <taxon>Cimex</taxon>
    </lineage>
</organism>
<dbReference type="PANTHER" id="PTHR21377">
    <property type="entry name" value="PROTEIN FAM210B, MITOCHONDRIAL"/>
    <property type="match status" value="1"/>
</dbReference>
<evidence type="ECO:0000259" key="7">
    <source>
        <dbReference type="Pfam" id="PF06916"/>
    </source>
</evidence>
<dbReference type="PANTHER" id="PTHR21377:SF1">
    <property type="entry name" value="PROTEIN FAM210A"/>
    <property type="match status" value="1"/>
</dbReference>
<evidence type="ECO:0000313" key="8">
    <source>
        <dbReference type="EnsemblMetazoa" id="XP_024084656.1"/>
    </source>
</evidence>
<evidence type="ECO:0000256" key="6">
    <source>
        <dbReference type="SAM" id="Phobius"/>
    </source>
</evidence>
<comment type="subcellular location">
    <subcellularLocation>
        <location evidence="1">Membrane</location>
        <topology evidence="1">Single-pass membrane protein</topology>
    </subcellularLocation>
</comment>
<dbReference type="GeneID" id="106672433"/>
<dbReference type="Proteomes" id="UP000494040">
    <property type="component" value="Unassembled WGS sequence"/>
</dbReference>
<keyword evidence="2 6" id="KW-0812">Transmembrane</keyword>
<evidence type="ECO:0000256" key="1">
    <source>
        <dbReference type="ARBA" id="ARBA00004167"/>
    </source>
</evidence>
<dbReference type="InterPro" id="IPR009688">
    <property type="entry name" value="FAM210A/B-like_dom"/>
</dbReference>
<dbReference type="RefSeq" id="XP_024084656.1">
    <property type="nucleotide sequence ID" value="XM_024228888.1"/>
</dbReference>
<dbReference type="OrthoDB" id="5874039at2759"/>
<reference evidence="8" key="1">
    <citation type="submission" date="2022-01" db="UniProtKB">
        <authorList>
            <consortium name="EnsemblMetazoa"/>
        </authorList>
    </citation>
    <scope>IDENTIFICATION</scope>
</reference>
<protein>
    <recommendedName>
        <fullName evidence="7">DUF1279 domain-containing protein</fullName>
    </recommendedName>
</protein>
<dbReference type="GO" id="GO:0005739">
    <property type="term" value="C:mitochondrion"/>
    <property type="evidence" value="ECO:0007669"/>
    <property type="project" value="TreeGrafter"/>
</dbReference>
<accession>A0A8I6SMX5</accession>
<evidence type="ECO:0000256" key="3">
    <source>
        <dbReference type="ARBA" id="ARBA00022989"/>
    </source>
</evidence>
<proteinExistence type="predicted"/>
<keyword evidence="4" id="KW-0175">Coiled coil</keyword>
<keyword evidence="5 6" id="KW-0472">Membrane</keyword>
<dbReference type="AlphaFoldDB" id="A0A8I6SMX5"/>
<evidence type="ECO:0000256" key="2">
    <source>
        <dbReference type="ARBA" id="ARBA00022692"/>
    </source>
</evidence>
<keyword evidence="9" id="KW-1185">Reference proteome</keyword>
<dbReference type="InterPro" id="IPR045866">
    <property type="entry name" value="FAM210A/B-like"/>
</dbReference>
<dbReference type="GO" id="GO:0016020">
    <property type="term" value="C:membrane"/>
    <property type="evidence" value="ECO:0007669"/>
    <property type="project" value="UniProtKB-SubCell"/>
</dbReference>
<feature type="transmembrane region" description="Helical" evidence="6">
    <location>
        <begin position="105"/>
        <end position="126"/>
    </location>
</feature>
<evidence type="ECO:0000256" key="5">
    <source>
        <dbReference type="ARBA" id="ARBA00023136"/>
    </source>
</evidence>
<keyword evidence="3 6" id="KW-1133">Transmembrane helix</keyword>
<dbReference type="Pfam" id="PF06916">
    <property type="entry name" value="FAM210A-B_dom"/>
    <property type="match status" value="1"/>
</dbReference>
<evidence type="ECO:0000256" key="4">
    <source>
        <dbReference type="ARBA" id="ARBA00023054"/>
    </source>
</evidence>
<sequence length="238" mass="27797">MSDTKQCQARLIWFCIFLQDSFQLFTQKNDYFNTNQYDLQTEKLFLFQTKYPFTISTRDLRTTYQTKFVKEGSSRNKTNDVPPKLEEEPAKLGLFQRFKQMYKKYWYVLVPVHLITSAGWFGGFYYCAKSGVDLVSLAEMLHFSDSIVEKLRSGGNSTAGYIAISYALYKIFTPLRYTVTLGGTTVAINYLTKYGYIKPMPKKAELQKMIKDRRDTLKERSDAMKCNIMKKFPQKKSI</sequence>
<feature type="domain" description="DUF1279" evidence="7">
    <location>
        <begin position="96"/>
        <end position="185"/>
    </location>
</feature>
<dbReference type="EnsemblMetazoa" id="XM_024228888.1">
    <property type="protein sequence ID" value="XP_024084656.1"/>
    <property type="gene ID" value="LOC106672433"/>
</dbReference>
<evidence type="ECO:0000313" key="9">
    <source>
        <dbReference type="Proteomes" id="UP000494040"/>
    </source>
</evidence>